<dbReference type="EMBL" id="JAKNQU010000003">
    <property type="protein sequence ID" value="MCZ0927566.1"/>
    <property type="molecule type" value="Genomic_DNA"/>
</dbReference>
<reference evidence="2 3" key="1">
    <citation type="submission" date="2022-02" db="EMBL/GenBank/DDBJ databases">
        <title>Study of halophilic communities from a Mexican lake.</title>
        <authorList>
            <person name="Hernandez-Soto L.M."/>
            <person name="Martinez-Abarca F."/>
            <person name="Ramirez-Saad H.C."/>
            <person name="Aguirre-Garrido J.F."/>
        </authorList>
    </citation>
    <scope>NUCLEOTIDE SEQUENCE [LARGE SCALE GENOMIC DNA]</scope>
    <source>
        <strain evidence="2 3">Hjan13</strain>
    </source>
</reference>
<dbReference type="Proteomes" id="UP001321125">
    <property type="component" value="Unassembled WGS sequence"/>
</dbReference>
<dbReference type="InterPro" id="IPR024975">
    <property type="entry name" value="NOV_C"/>
</dbReference>
<evidence type="ECO:0000259" key="1">
    <source>
        <dbReference type="Pfam" id="PF13020"/>
    </source>
</evidence>
<gene>
    <name evidence="2" type="ORF">L0635_10765</name>
</gene>
<name>A0ABT4IV70_9GAMM</name>
<dbReference type="Pfam" id="PF13020">
    <property type="entry name" value="NOV_C"/>
    <property type="match status" value="1"/>
</dbReference>
<evidence type="ECO:0000313" key="3">
    <source>
        <dbReference type="Proteomes" id="UP001321125"/>
    </source>
</evidence>
<proteinExistence type="predicted"/>
<comment type="caution">
    <text evidence="2">The sequence shown here is derived from an EMBL/GenBank/DDBJ whole genome shotgun (WGS) entry which is preliminary data.</text>
</comment>
<feature type="domain" description="Protein NO VEIN C-terminal" evidence="1">
    <location>
        <begin position="31"/>
        <end position="112"/>
    </location>
</feature>
<dbReference type="RefSeq" id="WP_268901829.1">
    <property type="nucleotide sequence ID" value="NZ_JAKNQT010000002.1"/>
</dbReference>
<keyword evidence="3" id="KW-1185">Reference proteome</keyword>
<organism evidence="2 3">
    <name type="scientific">Vreelandella janggokensis</name>
    <dbReference type="NCBI Taxonomy" id="370767"/>
    <lineage>
        <taxon>Bacteria</taxon>
        <taxon>Pseudomonadati</taxon>
        <taxon>Pseudomonadota</taxon>
        <taxon>Gammaproteobacteria</taxon>
        <taxon>Oceanospirillales</taxon>
        <taxon>Halomonadaceae</taxon>
        <taxon>Vreelandella</taxon>
    </lineage>
</organism>
<sequence length="136" mass="15277">MPLLKGEIVGQSSEYLVLEAFGELTQLTQAGQEKLAARVEHIAVTQGDGLGFDIRSFEPDALDRLIEVKATAFAKESAFFITPNELDCSCAHSNHYHLFRLFNFRKGPKLFCLKGGLWKQLWLEPNSYRAAQGLLF</sequence>
<protein>
    <submittedName>
        <fullName evidence="2">DUF3883 domain-containing protein</fullName>
    </submittedName>
</protein>
<evidence type="ECO:0000313" key="2">
    <source>
        <dbReference type="EMBL" id="MCZ0927566.1"/>
    </source>
</evidence>
<accession>A0ABT4IV70</accession>